<dbReference type="EMBL" id="FAOZ01000009">
    <property type="protein sequence ID" value="CUU56968.1"/>
    <property type="molecule type" value="Genomic_DNA"/>
</dbReference>
<comment type="similarity">
    <text evidence="1">Belongs to the ABC transporter superfamily.</text>
</comment>
<dbReference type="GO" id="GO:0005524">
    <property type="term" value="F:ATP binding"/>
    <property type="evidence" value="ECO:0007669"/>
    <property type="project" value="UniProtKB-KW"/>
</dbReference>
<name>A0A0S4QPW2_9ACTN</name>
<evidence type="ECO:0000256" key="3">
    <source>
        <dbReference type="ARBA" id="ARBA00022741"/>
    </source>
</evidence>
<gene>
    <name evidence="7" type="ORF">Ga0074812_109188</name>
</gene>
<feature type="domain" description="ABC transporter" evidence="6">
    <location>
        <begin position="2"/>
        <end position="229"/>
    </location>
</feature>
<proteinExistence type="inferred from homology"/>
<dbReference type="SMART" id="SM00382">
    <property type="entry name" value="AAA"/>
    <property type="match status" value="1"/>
</dbReference>
<reference evidence="8" key="1">
    <citation type="submission" date="2015-11" db="EMBL/GenBank/DDBJ databases">
        <authorList>
            <person name="Varghese N."/>
        </authorList>
    </citation>
    <scope>NUCLEOTIDE SEQUENCE [LARGE SCALE GENOMIC DNA]</scope>
    <source>
        <strain evidence="8">DSM 45899</strain>
    </source>
</reference>
<dbReference type="GO" id="GO:0015658">
    <property type="term" value="F:branched-chain amino acid transmembrane transporter activity"/>
    <property type="evidence" value="ECO:0007669"/>
    <property type="project" value="TreeGrafter"/>
</dbReference>
<dbReference type="InterPro" id="IPR027417">
    <property type="entry name" value="P-loop_NTPase"/>
</dbReference>
<evidence type="ECO:0000256" key="1">
    <source>
        <dbReference type="ARBA" id="ARBA00005417"/>
    </source>
</evidence>
<evidence type="ECO:0000259" key="6">
    <source>
        <dbReference type="PROSITE" id="PS50893"/>
    </source>
</evidence>
<dbReference type="InterPro" id="IPR017871">
    <property type="entry name" value="ABC_transporter-like_CS"/>
</dbReference>
<dbReference type="GO" id="GO:0016887">
    <property type="term" value="F:ATP hydrolysis activity"/>
    <property type="evidence" value="ECO:0007669"/>
    <property type="project" value="InterPro"/>
</dbReference>
<evidence type="ECO:0000256" key="5">
    <source>
        <dbReference type="ARBA" id="ARBA00022970"/>
    </source>
</evidence>
<keyword evidence="8" id="KW-1185">Reference proteome</keyword>
<keyword evidence="3" id="KW-0547">Nucleotide-binding</keyword>
<sequence length="237" mass="24535">MLSCSGLAGGRGATTVFRDIDLTVDAGSVLALLGPNGAGKTTLLLTLAGLLPVKGGTVSLDGKPLRGGRPNVANAAGVVLVPDNRCLFNTLTVEENLRVATRRGGPEPKAMLEIFPDLEKRWSIPAGALSGGEQQMLALARALIQQPKVLLVDELSMGLAPLVVAALFRTVRRIADEHGCAVLLVEQHVDLALGVATQAAVLRRGEVVLSGPAAELAGDSGRLEQAYFGAPEPAPSR</sequence>
<dbReference type="InterPro" id="IPR052156">
    <property type="entry name" value="BCAA_Transport_ATP-bd_LivF"/>
</dbReference>
<dbReference type="RefSeq" id="WP_091277936.1">
    <property type="nucleotide sequence ID" value="NZ_FAOZ01000009.1"/>
</dbReference>
<accession>A0A0S4QPW2</accession>
<dbReference type="Pfam" id="PF00005">
    <property type="entry name" value="ABC_tran"/>
    <property type="match status" value="1"/>
</dbReference>
<dbReference type="SUPFAM" id="SSF52540">
    <property type="entry name" value="P-loop containing nucleoside triphosphate hydrolases"/>
    <property type="match status" value="1"/>
</dbReference>
<dbReference type="InterPro" id="IPR003593">
    <property type="entry name" value="AAA+_ATPase"/>
</dbReference>
<dbReference type="AlphaFoldDB" id="A0A0S4QPW2"/>
<dbReference type="PANTHER" id="PTHR43820:SF4">
    <property type="entry name" value="HIGH-AFFINITY BRANCHED-CHAIN AMINO ACID TRANSPORT ATP-BINDING PROTEIN LIVF"/>
    <property type="match status" value="1"/>
</dbReference>
<dbReference type="InterPro" id="IPR003439">
    <property type="entry name" value="ABC_transporter-like_ATP-bd"/>
</dbReference>
<protein>
    <submittedName>
        <fullName evidence="7">Branched-chain amino acid transport system ATP-binding protein</fullName>
    </submittedName>
</protein>
<keyword evidence="2" id="KW-0813">Transport</keyword>
<dbReference type="GO" id="GO:0015807">
    <property type="term" value="P:L-amino acid transport"/>
    <property type="evidence" value="ECO:0007669"/>
    <property type="project" value="TreeGrafter"/>
</dbReference>
<dbReference type="Proteomes" id="UP000198802">
    <property type="component" value="Unassembled WGS sequence"/>
</dbReference>
<evidence type="ECO:0000256" key="2">
    <source>
        <dbReference type="ARBA" id="ARBA00022448"/>
    </source>
</evidence>
<organism evidence="7 8">
    <name type="scientific">Parafrankia irregularis</name>
    <dbReference type="NCBI Taxonomy" id="795642"/>
    <lineage>
        <taxon>Bacteria</taxon>
        <taxon>Bacillati</taxon>
        <taxon>Actinomycetota</taxon>
        <taxon>Actinomycetes</taxon>
        <taxon>Frankiales</taxon>
        <taxon>Frankiaceae</taxon>
        <taxon>Parafrankia</taxon>
    </lineage>
</organism>
<keyword evidence="4 7" id="KW-0067">ATP-binding</keyword>
<evidence type="ECO:0000313" key="8">
    <source>
        <dbReference type="Proteomes" id="UP000198802"/>
    </source>
</evidence>
<dbReference type="PROSITE" id="PS00211">
    <property type="entry name" value="ABC_TRANSPORTER_1"/>
    <property type="match status" value="1"/>
</dbReference>
<evidence type="ECO:0000256" key="4">
    <source>
        <dbReference type="ARBA" id="ARBA00022840"/>
    </source>
</evidence>
<dbReference type="PROSITE" id="PS50893">
    <property type="entry name" value="ABC_TRANSPORTER_2"/>
    <property type="match status" value="1"/>
</dbReference>
<keyword evidence="5" id="KW-0029">Amino-acid transport</keyword>
<dbReference type="Gene3D" id="3.40.50.300">
    <property type="entry name" value="P-loop containing nucleotide triphosphate hydrolases"/>
    <property type="match status" value="1"/>
</dbReference>
<evidence type="ECO:0000313" key="7">
    <source>
        <dbReference type="EMBL" id="CUU56968.1"/>
    </source>
</evidence>
<dbReference type="PANTHER" id="PTHR43820">
    <property type="entry name" value="HIGH-AFFINITY BRANCHED-CHAIN AMINO ACID TRANSPORT ATP-BINDING PROTEIN LIVF"/>
    <property type="match status" value="1"/>
</dbReference>